<dbReference type="PRINTS" id="PR00725">
    <property type="entry name" value="DADACBPTASE1"/>
</dbReference>
<dbReference type="InterPro" id="IPR012338">
    <property type="entry name" value="Beta-lactam/transpept-like"/>
</dbReference>
<evidence type="ECO:0000256" key="6">
    <source>
        <dbReference type="ARBA" id="ARBA00023316"/>
    </source>
</evidence>
<dbReference type="EMBL" id="JACXRZ010000007">
    <property type="protein sequence ID" value="MBD3143991.1"/>
    <property type="molecule type" value="Genomic_DNA"/>
</dbReference>
<keyword evidence="9" id="KW-1133">Transmembrane helix</keyword>
<gene>
    <name evidence="11" type="ORF">IEQ31_12460</name>
</gene>
<keyword evidence="9" id="KW-0812">Transmembrane</keyword>
<comment type="similarity">
    <text evidence="1 7">Belongs to the peptidase S11 family.</text>
</comment>
<keyword evidence="3" id="KW-0378">Hydrolase</keyword>
<keyword evidence="5" id="KW-0573">Peptidoglycan synthesis</keyword>
<feature type="compositionally biased region" description="Basic and acidic residues" evidence="8">
    <location>
        <begin position="1"/>
        <end position="11"/>
    </location>
</feature>
<evidence type="ECO:0000256" key="1">
    <source>
        <dbReference type="ARBA" id="ARBA00007164"/>
    </source>
</evidence>
<evidence type="ECO:0000256" key="7">
    <source>
        <dbReference type="RuleBase" id="RU004016"/>
    </source>
</evidence>
<feature type="region of interest" description="Disordered" evidence="8">
    <location>
        <begin position="1"/>
        <end position="20"/>
    </location>
</feature>
<keyword evidence="11" id="KW-0645">Protease</keyword>
<proteinExistence type="inferred from homology"/>
<dbReference type="InterPro" id="IPR001967">
    <property type="entry name" value="Peptidase_S11_N"/>
</dbReference>
<keyword evidence="4" id="KW-0133">Cell shape</keyword>
<dbReference type="InterPro" id="IPR018044">
    <property type="entry name" value="Peptidase_S11"/>
</dbReference>
<keyword evidence="11" id="KW-0121">Carboxypeptidase</keyword>
<keyword evidence="6" id="KW-0961">Cell wall biogenesis/degradation</keyword>
<accession>A0ABR8KZ29</accession>
<dbReference type="SUPFAM" id="SSF56601">
    <property type="entry name" value="beta-lactamase/transpeptidase-like"/>
    <property type="match status" value="1"/>
</dbReference>
<feature type="region of interest" description="Disordered" evidence="8">
    <location>
        <begin position="385"/>
        <end position="428"/>
    </location>
</feature>
<reference evidence="11 12" key="1">
    <citation type="submission" date="2020-09" db="EMBL/GenBank/DDBJ databases">
        <title>Actinomycete isolated from the Camponotus japonicus Mayr.</title>
        <authorList>
            <person name="Gong X."/>
        </authorList>
    </citation>
    <scope>NUCLEOTIDE SEQUENCE [LARGE SCALE GENOMIC DNA]</scope>
    <source>
        <strain evidence="11 12">2C-HV3</strain>
    </source>
</reference>
<protein>
    <submittedName>
        <fullName evidence="11">D-alanyl-D-alanine carboxypeptidase</fullName>
    </submittedName>
</protein>
<evidence type="ECO:0000256" key="5">
    <source>
        <dbReference type="ARBA" id="ARBA00022984"/>
    </source>
</evidence>
<keyword evidence="9" id="KW-0472">Membrane</keyword>
<dbReference type="PANTHER" id="PTHR21581">
    <property type="entry name" value="D-ALANYL-D-ALANINE CARBOXYPEPTIDASE"/>
    <property type="match status" value="1"/>
</dbReference>
<evidence type="ECO:0000256" key="9">
    <source>
        <dbReference type="SAM" id="Phobius"/>
    </source>
</evidence>
<evidence type="ECO:0000256" key="3">
    <source>
        <dbReference type="ARBA" id="ARBA00022801"/>
    </source>
</evidence>
<name>A0ABR8KZ29_9ACTN</name>
<organism evidence="11 12">
    <name type="scientific">Microbispora bryophytorum subsp. camponoti</name>
    <dbReference type="NCBI Taxonomy" id="1677852"/>
    <lineage>
        <taxon>Bacteria</taxon>
        <taxon>Bacillati</taxon>
        <taxon>Actinomycetota</taxon>
        <taxon>Actinomycetes</taxon>
        <taxon>Streptosporangiales</taxon>
        <taxon>Streptosporangiaceae</taxon>
        <taxon>Microbispora</taxon>
    </lineage>
</organism>
<dbReference type="Proteomes" id="UP000653231">
    <property type="component" value="Unassembled WGS sequence"/>
</dbReference>
<evidence type="ECO:0000256" key="4">
    <source>
        <dbReference type="ARBA" id="ARBA00022960"/>
    </source>
</evidence>
<evidence type="ECO:0000259" key="10">
    <source>
        <dbReference type="Pfam" id="PF00768"/>
    </source>
</evidence>
<feature type="transmembrane region" description="Helical" evidence="9">
    <location>
        <begin position="432"/>
        <end position="449"/>
    </location>
</feature>
<evidence type="ECO:0000313" key="12">
    <source>
        <dbReference type="Proteomes" id="UP000653231"/>
    </source>
</evidence>
<sequence length="461" mass="47099">MSPERTPDRDGIPPSPKGDGHLAEVLLGTNLRALAATVTAAGVLTTALFGAPPAAGAPAAPGLAPRETGTAAAGATVAGIGKGNRTGKGNGTVGGDLLAGHGIIRPAGIKPPPKTEASAYVVADADTGAVLAAKDPHGHYLPASTLKTLTAVTLIPKLDKNRKVKPSEEASNVEGSAVGIVPEPIYKVDDLMRALLMVSGNDAAVALAEANGGVKKTLADMNKEAHKLQAYDTVAKTPNGLDAPGQSSSAYDLALIARAGLALPDFREYISTKVAKFPAPKDDPKKKKKKKKRDDDPEASESPAPAYYEMANHNRLLGRYKGMLGVKNGWTSKALGSFVGAARRDGHTILVVIMHHPGGFWEEVAKLLDWGFAARGKVAPVGQLVGPAPDPKPSSSPLAVRPSPTPGAADAGAAKARGEDPASTSAGATTPLLIGGGVLVLLALGAYGLRRRRRTPGDADG</sequence>
<dbReference type="Pfam" id="PF00768">
    <property type="entry name" value="Peptidase_S11"/>
    <property type="match status" value="1"/>
</dbReference>
<keyword evidence="2" id="KW-0732">Signal</keyword>
<evidence type="ECO:0000313" key="11">
    <source>
        <dbReference type="EMBL" id="MBD3143991.1"/>
    </source>
</evidence>
<dbReference type="Gene3D" id="3.40.710.10">
    <property type="entry name" value="DD-peptidase/beta-lactamase superfamily"/>
    <property type="match status" value="1"/>
</dbReference>
<feature type="region of interest" description="Disordered" evidence="8">
    <location>
        <begin position="277"/>
        <end position="307"/>
    </location>
</feature>
<comment type="caution">
    <text evidence="11">The sequence shown here is derived from an EMBL/GenBank/DDBJ whole genome shotgun (WGS) entry which is preliminary data.</text>
</comment>
<dbReference type="PANTHER" id="PTHR21581:SF33">
    <property type="entry name" value="D-ALANYL-D-ALANINE CARBOXYPEPTIDASE DACB"/>
    <property type="match status" value="1"/>
</dbReference>
<feature type="domain" description="Peptidase S11 D-alanyl-D-alanine carboxypeptidase A N-terminal" evidence="10">
    <location>
        <begin position="112"/>
        <end position="356"/>
    </location>
</feature>
<dbReference type="GO" id="GO:0004180">
    <property type="term" value="F:carboxypeptidase activity"/>
    <property type="evidence" value="ECO:0007669"/>
    <property type="project" value="UniProtKB-KW"/>
</dbReference>
<evidence type="ECO:0000256" key="2">
    <source>
        <dbReference type="ARBA" id="ARBA00022729"/>
    </source>
</evidence>
<evidence type="ECO:0000256" key="8">
    <source>
        <dbReference type="SAM" id="MobiDB-lite"/>
    </source>
</evidence>
<keyword evidence="12" id="KW-1185">Reference proteome</keyword>